<dbReference type="CDD" id="cd04491">
    <property type="entry name" value="SoSSB_OBF"/>
    <property type="match status" value="1"/>
</dbReference>
<name>X1G0D0_9ZZZZ</name>
<dbReference type="Gene3D" id="2.40.50.140">
    <property type="entry name" value="Nucleic acid-binding proteins"/>
    <property type="match status" value="1"/>
</dbReference>
<gene>
    <name evidence="2" type="ORF">S03H2_16103</name>
</gene>
<feature type="non-terminal residue" evidence="2">
    <location>
        <position position="1"/>
    </location>
</feature>
<organism evidence="2">
    <name type="scientific">marine sediment metagenome</name>
    <dbReference type="NCBI Taxonomy" id="412755"/>
    <lineage>
        <taxon>unclassified sequences</taxon>
        <taxon>metagenomes</taxon>
        <taxon>ecological metagenomes</taxon>
    </lineage>
</organism>
<dbReference type="EMBL" id="BARU01008213">
    <property type="protein sequence ID" value="GAH38270.1"/>
    <property type="molecule type" value="Genomic_DNA"/>
</dbReference>
<sequence length="106" mass="11865">QNINDDLGSISTEGKVMDKFPIKEFIKKDGQSGRVGSLTLRDSTGQIRISFWNDDIEKIENVEVGDFISLTNITPRKSNYAQNAIDLHATPRTAITKKDKEIDLKA</sequence>
<proteinExistence type="predicted"/>
<dbReference type="SUPFAM" id="SSF50249">
    <property type="entry name" value="Nucleic acid-binding proteins"/>
    <property type="match status" value="1"/>
</dbReference>
<dbReference type="InterPro" id="IPR004365">
    <property type="entry name" value="NA-bd_OB_tRNA"/>
</dbReference>
<dbReference type="AlphaFoldDB" id="X1G0D0"/>
<comment type="caution">
    <text evidence="2">The sequence shown here is derived from an EMBL/GenBank/DDBJ whole genome shotgun (WGS) entry which is preliminary data.</text>
</comment>
<accession>X1G0D0</accession>
<evidence type="ECO:0000259" key="1">
    <source>
        <dbReference type="Pfam" id="PF01336"/>
    </source>
</evidence>
<evidence type="ECO:0000313" key="2">
    <source>
        <dbReference type="EMBL" id="GAH38270.1"/>
    </source>
</evidence>
<dbReference type="GO" id="GO:0003676">
    <property type="term" value="F:nucleic acid binding"/>
    <property type="evidence" value="ECO:0007669"/>
    <property type="project" value="InterPro"/>
</dbReference>
<protein>
    <recommendedName>
        <fullName evidence="1">OB domain-containing protein</fullName>
    </recommendedName>
</protein>
<feature type="domain" description="OB" evidence="1">
    <location>
        <begin position="13"/>
        <end position="71"/>
    </location>
</feature>
<reference evidence="2" key="1">
    <citation type="journal article" date="2014" name="Front. Microbiol.">
        <title>High frequency of phylogenetically diverse reductive dehalogenase-homologous genes in deep subseafloor sedimentary metagenomes.</title>
        <authorList>
            <person name="Kawai M."/>
            <person name="Futagami T."/>
            <person name="Toyoda A."/>
            <person name="Takaki Y."/>
            <person name="Nishi S."/>
            <person name="Hori S."/>
            <person name="Arai W."/>
            <person name="Tsubouchi T."/>
            <person name="Morono Y."/>
            <person name="Uchiyama I."/>
            <person name="Ito T."/>
            <person name="Fujiyama A."/>
            <person name="Inagaki F."/>
            <person name="Takami H."/>
        </authorList>
    </citation>
    <scope>NUCLEOTIDE SEQUENCE</scope>
    <source>
        <strain evidence="2">Expedition CK06-06</strain>
    </source>
</reference>
<dbReference type="InterPro" id="IPR012340">
    <property type="entry name" value="NA-bd_OB-fold"/>
</dbReference>
<dbReference type="Pfam" id="PF01336">
    <property type="entry name" value="tRNA_anti-codon"/>
    <property type="match status" value="1"/>
</dbReference>